<sequence>MEGSKKTINFRTDQSSPVRRALASCRLHLQPSDVCLPFADELVHCLKGGKSGWLAKMVFEGTTCSLESQLNAAGLASVAVTLFMLTVSRRSREGPCGTEFILSRLPMRRCGRRNAFVPCLWIVASIMTPWAHTAAILVSLEMKHKGHPCITRMYSAICAYSFPIRNSDLGNDTIEPKV</sequence>
<proteinExistence type="predicted"/>
<organism evidence="1 2">
    <name type="scientific">Aspergillus aculeatinus CBS 121060</name>
    <dbReference type="NCBI Taxonomy" id="1448322"/>
    <lineage>
        <taxon>Eukaryota</taxon>
        <taxon>Fungi</taxon>
        <taxon>Dikarya</taxon>
        <taxon>Ascomycota</taxon>
        <taxon>Pezizomycotina</taxon>
        <taxon>Eurotiomycetes</taxon>
        <taxon>Eurotiomycetidae</taxon>
        <taxon>Eurotiales</taxon>
        <taxon>Aspergillaceae</taxon>
        <taxon>Aspergillus</taxon>
        <taxon>Aspergillus subgen. Circumdati</taxon>
    </lineage>
</organism>
<reference evidence="1" key="1">
    <citation type="submission" date="2018-02" db="EMBL/GenBank/DDBJ databases">
        <title>The genomes of Aspergillus section Nigri reveals drivers in fungal speciation.</title>
        <authorList>
            <consortium name="DOE Joint Genome Institute"/>
            <person name="Vesth T.C."/>
            <person name="Nybo J."/>
            <person name="Theobald S."/>
            <person name="Brandl J."/>
            <person name="Frisvad J.C."/>
            <person name="Nielsen K.F."/>
            <person name="Lyhne E.K."/>
            <person name="Kogle M.E."/>
            <person name="Kuo A."/>
            <person name="Riley R."/>
            <person name="Clum A."/>
            <person name="Nolan M."/>
            <person name="Lipzen A."/>
            <person name="Salamov A."/>
            <person name="Henrissat B."/>
            <person name="Wiebenga A."/>
            <person name="De vries R.P."/>
            <person name="Grigoriev I.V."/>
            <person name="Mortensen U.H."/>
            <person name="Andersen M.R."/>
            <person name="Baker S.E."/>
        </authorList>
    </citation>
    <scope>NUCLEOTIDE SEQUENCE</scope>
    <source>
        <strain evidence="1">CBS 121060</strain>
    </source>
</reference>
<protein>
    <submittedName>
        <fullName evidence="1">Uncharacterized protein</fullName>
    </submittedName>
</protein>
<accession>A0ACD1GR09</accession>
<gene>
    <name evidence="1" type="ORF">BO66DRAFT_22554</name>
</gene>
<evidence type="ECO:0000313" key="1">
    <source>
        <dbReference type="EMBL" id="RAH63804.1"/>
    </source>
</evidence>
<evidence type="ECO:0000313" key="2">
    <source>
        <dbReference type="Proteomes" id="UP000249661"/>
    </source>
</evidence>
<dbReference type="EMBL" id="KZ825032">
    <property type="protein sequence ID" value="RAH63804.1"/>
    <property type="molecule type" value="Genomic_DNA"/>
</dbReference>
<keyword evidence="2" id="KW-1185">Reference proteome</keyword>
<name>A0ACD1GR09_9EURO</name>
<dbReference type="Proteomes" id="UP000249661">
    <property type="component" value="Unassembled WGS sequence"/>
</dbReference>